<reference evidence="2" key="1">
    <citation type="submission" date="2021-03" db="EMBL/GenBank/DDBJ databases">
        <authorList>
            <person name="Li Z."/>
            <person name="Yang C."/>
        </authorList>
    </citation>
    <scope>NUCLEOTIDE SEQUENCE</scope>
    <source>
        <strain evidence="2">Dzin_1.0</strain>
        <tissue evidence="2">Leaf</tissue>
    </source>
</reference>
<dbReference type="Gene3D" id="3.40.50.620">
    <property type="entry name" value="HUPs"/>
    <property type="match status" value="1"/>
</dbReference>
<dbReference type="InterPro" id="IPR006050">
    <property type="entry name" value="DNA_photolyase_N"/>
</dbReference>
<dbReference type="InterPro" id="IPR036155">
    <property type="entry name" value="Crypto/Photolyase_N_sf"/>
</dbReference>
<reference evidence="2" key="2">
    <citation type="journal article" date="2022" name="Hortic Res">
        <title>The genome of Dioscorea zingiberensis sheds light on the biosynthesis, origin and evolution of the medicinally important diosgenin saponins.</title>
        <authorList>
            <person name="Li Y."/>
            <person name="Tan C."/>
            <person name="Li Z."/>
            <person name="Guo J."/>
            <person name="Li S."/>
            <person name="Chen X."/>
            <person name="Wang C."/>
            <person name="Dai X."/>
            <person name="Yang H."/>
            <person name="Song W."/>
            <person name="Hou L."/>
            <person name="Xu J."/>
            <person name="Tong Z."/>
            <person name="Xu A."/>
            <person name="Yuan X."/>
            <person name="Wang W."/>
            <person name="Yang Q."/>
            <person name="Chen L."/>
            <person name="Sun Z."/>
            <person name="Wang K."/>
            <person name="Pan B."/>
            <person name="Chen J."/>
            <person name="Bao Y."/>
            <person name="Liu F."/>
            <person name="Qi X."/>
            <person name="Gang D.R."/>
            <person name="Wen J."/>
            <person name="Li J."/>
        </authorList>
    </citation>
    <scope>NUCLEOTIDE SEQUENCE</scope>
    <source>
        <strain evidence="2">Dzin_1.0</strain>
    </source>
</reference>
<dbReference type="EMBL" id="JAGGNH010000001">
    <property type="protein sequence ID" value="KAJ0985089.1"/>
    <property type="molecule type" value="Genomic_DNA"/>
</dbReference>
<dbReference type="Proteomes" id="UP001085076">
    <property type="component" value="Miscellaneous, Linkage group lg01"/>
</dbReference>
<organism evidence="2 3">
    <name type="scientific">Dioscorea zingiberensis</name>
    <dbReference type="NCBI Taxonomy" id="325984"/>
    <lineage>
        <taxon>Eukaryota</taxon>
        <taxon>Viridiplantae</taxon>
        <taxon>Streptophyta</taxon>
        <taxon>Embryophyta</taxon>
        <taxon>Tracheophyta</taxon>
        <taxon>Spermatophyta</taxon>
        <taxon>Magnoliopsida</taxon>
        <taxon>Liliopsida</taxon>
        <taxon>Dioscoreales</taxon>
        <taxon>Dioscoreaceae</taxon>
        <taxon>Dioscorea</taxon>
    </lineage>
</organism>
<name>A0A9D5D5V5_9LILI</name>
<dbReference type="InterPro" id="IPR014729">
    <property type="entry name" value="Rossmann-like_a/b/a_fold"/>
</dbReference>
<feature type="domain" description="Photolyase/cryptochrome alpha/beta" evidence="1">
    <location>
        <begin position="101"/>
        <end position="153"/>
    </location>
</feature>
<protein>
    <recommendedName>
        <fullName evidence="1">Photolyase/cryptochrome alpha/beta domain-containing protein</fullName>
    </recommendedName>
</protein>
<dbReference type="SUPFAM" id="SSF52425">
    <property type="entry name" value="Cryptochrome/photolyase, N-terminal domain"/>
    <property type="match status" value="1"/>
</dbReference>
<evidence type="ECO:0000259" key="1">
    <source>
        <dbReference type="Pfam" id="PF00875"/>
    </source>
</evidence>
<gene>
    <name evidence="2" type="ORF">J5N97_003445</name>
</gene>
<dbReference type="AlphaFoldDB" id="A0A9D5D5V5"/>
<proteinExistence type="predicted"/>
<evidence type="ECO:0000313" key="2">
    <source>
        <dbReference type="EMBL" id="KAJ0985089.1"/>
    </source>
</evidence>
<dbReference type="Pfam" id="PF00875">
    <property type="entry name" value="DNA_photolyase"/>
    <property type="match status" value="1"/>
</dbReference>
<accession>A0A9D5D5V5</accession>
<dbReference type="OrthoDB" id="435881at2759"/>
<comment type="caution">
    <text evidence="2">The sequence shown here is derived from an EMBL/GenBank/DDBJ whole genome shotgun (WGS) entry which is preliminary data.</text>
</comment>
<evidence type="ECO:0000313" key="3">
    <source>
        <dbReference type="Proteomes" id="UP001085076"/>
    </source>
</evidence>
<keyword evidence="3" id="KW-1185">Reference proteome</keyword>
<sequence length="179" mass="19977">MCHELLCCFQGNDYDHARRDGLEDNRSWDFKTSRASSRSPPSEAWEVLSTRYPLSSPASLALASTGSGSSWKASSISIPASRSSATTSLSLGRHGPVYSWILKDWNIGTLCFEFDIEPYSQARDNQVKDFASIFGIRVFSPISHALFNPADIIEKIAPDFRHAQTLKKGVEDRITKEIF</sequence>